<dbReference type="GO" id="GO:0043565">
    <property type="term" value="F:sequence-specific DNA binding"/>
    <property type="evidence" value="ECO:0007669"/>
    <property type="project" value="InterPro"/>
</dbReference>
<dbReference type="InterPro" id="IPR050204">
    <property type="entry name" value="AraC_XylS_family_regulators"/>
</dbReference>
<dbReference type="AlphaFoldDB" id="A0A8A4TP73"/>
<dbReference type="GO" id="GO:0003700">
    <property type="term" value="F:DNA-binding transcription factor activity"/>
    <property type="evidence" value="ECO:0007669"/>
    <property type="project" value="InterPro"/>
</dbReference>
<evidence type="ECO:0000313" key="6">
    <source>
        <dbReference type="Proteomes" id="UP000663929"/>
    </source>
</evidence>
<sequence length="262" mass="28967">MTQDATIYLWDGMFLFAGHVSLANHLHRHYAASLLLAVDPACPFRLRLAAGEARDHRAILVAPNTAHCLEATPGPMIVVQVDPDAPHFRGARERARAKPIQELPDSVWASLAGAFPALRDGELAAEEAFDLCRRMLDLLGDREAPRAPLDPRLRRVLDAIRRTLPDCPTNEELATIAQLSPGRLMHVFKDQLGLPIRRFVLWSRIRQATACLAEGGTLTEAAHAAGFADSAHLSRTFREMFGLPPSRILARSRIVQGESWRA</sequence>
<keyword evidence="1" id="KW-0805">Transcription regulation</keyword>
<dbReference type="PROSITE" id="PS01124">
    <property type="entry name" value="HTH_ARAC_FAMILY_2"/>
    <property type="match status" value="1"/>
</dbReference>
<evidence type="ECO:0000256" key="3">
    <source>
        <dbReference type="ARBA" id="ARBA00023163"/>
    </source>
</evidence>
<dbReference type="EMBL" id="CP071793">
    <property type="protein sequence ID" value="QTD50892.1"/>
    <property type="molecule type" value="Genomic_DNA"/>
</dbReference>
<dbReference type="PROSITE" id="PS00041">
    <property type="entry name" value="HTH_ARAC_FAMILY_1"/>
    <property type="match status" value="1"/>
</dbReference>
<evidence type="ECO:0000256" key="1">
    <source>
        <dbReference type="ARBA" id="ARBA00023015"/>
    </source>
</evidence>
<dbReference type="Proteomes" id="UP000663929">
    <property type="component" value="Chromosome"/>
</dbReference>
<dbReference type="InterPro" id="IPR018060">
    <property type="entry name" value="HTH_AraC"/>
</dbReference>
<dbReference type="InterPro" id="IPR018062">
    <property type="entry name" value="HTH_AraC-typ_CS"/>
</dbReference>
<dbReference type="Pfam" id="PF12833">
    <property type="entry name" value="HTH_18"/>
    <property type="match status" value="1"/>
</dbReference>
<gene>
    <name evidence="5" type="ORF">J3U87_00355</name>
</gene>
<keyword evidence="3" id="KW-0804">Transcription</keyword>
<name>A0A8A4TP73_SULCO</name>
<dbReference type="SUPFAM" id="SSF46689">
    <property type="entry name" value="Homeodomain-like"/>
    <property type="match status" value="1"/>
</dbReference>
<protein>
    <submittedName>
        <fullName evidence="5">Helix-turn-helix transcriptional regulator</fullName>
    </submittedName>
</protein>
<proteinExistence type="predicted"/>
<keyword evidence="6" id="KW-1185">Reference proteome</keyword>
<reference evidence="5" key="1">
    <citation type="submission" date="2021-03" db="EMBL/GenBank/DDBJ databases">
        <title>Acanthopleuribacteraceae sp. M133.</title>
        <authorList>
            <person name="Wang G."/>
        </authorList>
    </citation>
    <scope>NUCLEOTIDE SEQUENCE</scope>
    <source>
        <strain evidence="5">M133</strain>
    </source>
</reference>
<dbReference type="PANTHER" id="PTHR46796">
    <property type="entry name" value="HTH-TYPE TRANSCRIPTIONAL ACTIVATOR RHAS-RELATED"/>
    <property type="match status" value="1"/>
</dbReference>
<organism evidence="5 6">
    <name type="scientific">Sulfidibacter corallicola</name>
    <dbReference type="NCBI Taxonomy" id="2818388"/>
    <lineage>
        <taxon>Bacteria</taxon>
        <taxon>Pseudomonadati</taxon>
        <taxon>Acidobacteriota</taxon>
        <taxon>Holophagae</taxon>
        <taxon>Acanthopleuribacterales</taxon>
        <taxon>Acanthopleuribacteraceae</taxon>
        <taxon>Sulfidibacter</taxon>
    </lineage>
</organism>
<feature type="domain" description="HTH araC/xylS-type" evidence="4">
    <location>
        <begin position="154"/>
        <end position="251"/>
    </location>
</feature>
<dbReference type="InterPro" id="IPR009057">
    <property type="entry name" value="Homeodomain-like_sf"/>
</dbReference>
<dbReference type="RefSeq" id="WP_237381033.1">
    <property type="nucleotide sequence ID" value="NZ_CP071793.1"/>
</dbReference>
<keyword evidence="2" id="KW-0238">DNA-binding</keyword>
<dbReference type="Gene3D" id="1.10.10.60">
    <property type="entry name" value="Homeodomain-like"/>
    <property type="match status" value="1"/>
</dbReference>
<evidence type="ECO:0000256" key="2">
    <source>
        <dbReference type="ARBA" id="ARBA00023125"/>
    </source>
</evidence>
<evidence type="ECO:0000259" key="4">
    <source>
        <dbReference type="PROSITE" id="PS01124"/>
    </source>
</evidence>
<dbReference type="KEGG" id="scor:J3U87_00355"/>
<dbReference type="PANTHER" id="PTHR46796:SF15">
    <property type="entry name" value="BLL1074 PROTEIN"/>
    <property type="match status" value="1"/>
</dbReference>
<dbReference type="SMART" id="SM00342">
    <property type="entry name" value="HTH_ARAC"/>
    <property type="match status" value="1"/>
</dbReference>
<evidence type="ECO:0000313" key="5">
    <source>
        <dbReference type="EMBL" id="QTD50892.1"/>
    </source>
</evidence>
<accession>A0A8A4TP73</accession>